<evidence type="ECO:0000256" key="2">
    <source>
        <dbReference type="ARBA" id="ARBA00022605"/>
    </source>
</evidence>
<dbReference type="Gene3D" id="3.20.20.70">
    <property type="entry name" value="Aldolase class I"/>
    <property type="match status" value="1"/>
</dbReference>
<dbReference type="InterPro" id="IPR006062">
    <property type="entry name" value="His_biosynth"/>
</dbReference>
<sequence length="132" mass="13512">MSHCGPLRDGDGCGLTPFSFDTDLIAQVRREVSVPLITSGGAAAVEDFPPAVEAGADAVLAASFFHFGALRIGDVKGALAGTSYPCAGRPTTRFSDRAPQPAAGRRVASTVLAPSTNSDMPVCTQVHQPTGV</sequence>
<dbReference type="PANTHER" id="PTHR21235:SF2">
    <property type="entry name" value="IMIDAZOLE GLYCEROL PHOSPHATE SYNTHASE HISHF"/>
    <property type="match status" value="1"/>
</dbReference>
<dbReference type="InterPro" id="IPR050064">
    <property type="entry name" value="IGPS_HisA/HisF"/>
</dbReference>
<evidence type="ECO:0000256" key="5">
    <source>
        <dbReference type="RuleBase" id="RU003657"/>
    </source>
</evidence>
<dbReference type="InterPro" id="IPR011060">
    <property type="entry name" value="RibuloseP-bd_barrel"/>
</dbReference>
<dbReference type="GO" id="GO:0000107">
    <property type="term" value="F:imidazoleglycerol-phosphate synthase activity"/>
    <property type="evidence" value="ECO:0007669"/>
    <property type="project" value="TreeGrafter"/>
</dbReference>
<organism evidence="6 7">
    <name type="scientific">Blastococcus xanthinilyticus</name>
    <dbReference type="NCBI Taxonomy" id="1564164"/>
    <lineage>
        <taxon>Bacteria</taxon>
        <taxon>Bacillati</taxon>
        <taxon>Actinomycetota</taxon>
        <taxon>Actinomycetes</taxon>
        <taxon>Geodermatophilales</taxon>
        <taxon>Geodermatophilaceae</taxon>
        <taxon>Blastococcus</taxon>
    </lineage>
</organism>
<dbReference type="Proteomes" id="UP000322499">
    <property type="component" value="Unassembled WGS sequence"/>
</dbReference>
<comment type="similarity">
    <text evidence="1 5">Belongs to the HisA/HisF family.</text>
</comment>
<dbReference type="Pfam" id="PF00977">
    <property type="entry name" value="His_biosynth"/>
    <property type="match status" value="1"/>
</dbReference>
<evidence type="ECO:0000256" key="3">
    <source>
        <dbReference type="ARBA" id="ARBA00023102"/>
    </source>
</evidence>
<evidence type="ECO:0000313" key="6">
    <source>
        <dbReference type="EMBL" id="TYP84898.1"/>
    </source>
</evidence>
<name>A0A5S5CPC3_9ACTN</name>
<keyword evidence="7" id="KW-1185">Reference proteome</keyword>
<proteinExistence type="inferred from homology"/>
<reference evidence="6 7" key="1">
    <citation type="submission" date="2019-07" db="EMBL/GenBank/DDBJ databases">
        <title>Genomic Encyclopedia of Archaeal and Bacterial Type Strains, Phase II (KMG-II): from individual species to whole genera.</title>
        <authorList>
            <person name="Goeker M."/>
        </authorList>
    </citation>
    <scope>NUCLEOTIDE SEQUENCE [LARGE SCALE GENOMIC DNA]</scope>
    <source>
        <strain evidence="6 7">DSM 46842</strain>
    </source>
</reference>
<dbReference type="SUPFAM" id="SSF51366">
    <property type="entry name" value="Ribulose-phoshate binding barrel"/>
    <property type="match status" value="1"/>
</dbReference>
<comment type="pathway">
    <text evidence="4">Amino-acid biosynthesis.</text>
</comment>
<gene>
    <name evidence="6" type="ORF">BD833_11213</name>
</gene>
<protein>
    <submittedName>
        <fullName evidence="6">Histidine biosynthesis protein</fullName>
    </submittedName>
</protein>
<accession>A0A5S5CPC3</accession>
<evidence type="ECO:0000313" key="7">
    <source>
        <dbReference type="Proteomes" id="UP000322499"/>
    </source>
</evidence>
<keyword evidence="3 5" id="KW-0368">Histidine biosynthesis</keyword>
<comment type="caution">
    <text evidence="6">The sequence shown here is derived from an EMBL/GenBank/DDBJ whole genome shotgun (WGS) entry which is preliminary data.</text>
</comment>
<dbReference type="RefSeq" id="WP_243737751.1">
    <property type="nucleotide sequence ID" value="NZ_VNHW01000012.1"/>
</dbReference>
<dbReference type="InterPro" id="IPR013785">
    <property type="entry name" value="Aldolase_TIM"/>
</dbReference>
<dbReference type="EMBL" id="VNHW01000012">
    <property type="protein sequence ID" value="TYP84898.1"/>
    <property type="molecule type" value="Genomic_DNA"/>
</dbReference>
<dbReference type="AlphaFoldDB" id="A0A5S5CPC3"/>
<dbReference type="GO" id="GO:0000105">
    <property type="term" value="P:L-histidine biosynthetic process"/>
    <property type="evidence" value="ECO:0007669"/>
    <property type="project" value="UniProtKB-KW"/>
</dbReference>
<evidence type="ECO:0000256" key="1">
    <source>
        <dbReference type="ARBA" id="ARBA00009667"/>
    </source>
</evidence>
<keyword evidence="2 5" id="KW-0028">Amino-acid biosynthesis</keyword>
<dbReference type="PANTHER" id="PTHR21235">
    <property type="entry name" value="IMIDAZOLE GLYCEROL PHOSPHATE SYNTHASE SUBUNIT HISF/H IGP SYNTHASE SUBUNIT HISF/H"/>
    <property type="match status" value="1"/>
</dbReference>
<evidence type="ECO:0000256" key="4">
    <source>
        <dbReference type="ARBA" id="ARBA00029440"/>
    </source>
</evidence>